<protein>
    <submittedName>
        <fullName evidence="2">Uncharacterized protein</fullName>
    </submittedName>
</protein>
<reference evidence="2" key="1">
    <citation type="submission" date="2022-08" db="UniProtKB">
        <authorList>
            <consortium name="EnsemblMetazoa"/>
        </authorList>
    </citation>
    <scope>IDENTIFICATION</scope>
</reference>
<dbReference type="EnsemblMetazoa" id="ACOM028227-RA">
    <property type="protein sequence ID" value="ACOM028227-PA.1"/>
    <property type="gene ID" value="ACOM028227"/>
</dbReference>
<proteinExistence type="predicted"/>
<dbReference type="AlphaFoldDB" id="A0A8W7PBD3"/>
<accession>A0A8W7PBD3</accession>
<dbReference type="Proteomes" id="UP000075882">
    <property type="component" value="Unassembled WGS sequence"/>
</dbReference>
<feature type="compositionally biased region" description="Basic residues" evidence="1">
    <location>
        <begin position="22"/>
        <end position="35"/>
    </location>
</feature>
<evidence type="ECO:0000256" key="1">
    <source>
        <dbReference type="SAM" id="MobiDB-lite"/>
    </source>
</evidence>
<feature type="region of interest" description="Disordered" evidence="1">
    <location>
        <begin position="19"/>
        <end position="55"/>
    </location>
</feature>
<organism evidence="2">
    <name type="scientific">Anopheles coluzzii</name>
    <name type="common">African malaria mosquito</name>
    <dbReference type="NCBI Taxonomy" id="1518534"/>
    <lineage>
        <taxon>Eukaryota</taxon>
        <taxon>Metazoa</taxon>
        <taxon>Ecdysozoa</taxon>
        <taxon>Arthropoda</taxon>
        <taxon>Hexapoda</taxon>
        <taxon>Insecta</taxon>
        <taxon>Pterygota</taxon>
        <taxon>Neoptera</taxon>
        <taxon>Endopterygota</taxon>
        <taxon>Diptera</taxon>
        <taxon>Nematocera</taxon>
        <taxon>Culicoidea</taxon>
        <taxon>Culicidae</taxon>
        <taxon>Anophelinae</taxon>
        <taxon>Anopheles</taxon>
    </lineage>
</organism>
<name>A0A8W7PBD3_ANOCL</name>
<sequence length="102" mass="11507">MIRAHDMVTLAAAVHTLVPASRFRRRRRPPARLNRHATAERQNGGESEPDPDPIPDWARAFTVRLPYPLPCRSYPNREGKFRAMPLGSFTHLPAPLTVSEKG</sequence>
<evidence type="ECO:0000313" key="2">
    <source>
        <dbReference type="EnsemblMetazoa" id="ACOM028227-PA.1"/>
    </source>
</evidence>